<evidence type="ECO:0000256" key="1">
    <source>
        <dbReference type="SAM" id="Phobius"/>
    </source>
</evidence>
<keyword evidence="3" id="KW-1185">Reference proteome</keyword>
<dbReference type="EMBL" id="JBBUKT010000001">
    <property type="protein sequence ID" value="MEK7949300.1"/>
    <property type="molecule type" value="Genomic_DNA"/>
</dbReference>
<evidence type="ECO:0000313" key="3">
    <source>
        <dbReference type="Proteomes" id="UP001371305"/>
    </source>
</evidence>
<feature type="transmembrane region" description="Helical" evidence="1">
    <location>
        <begin position="78"/>
        <end position="100"/>
    </location>
</feature>
<accession>A0ABU9ANM0</accession>
<keyword evidence="1" id="KW-0472">Membrane</keyword>
<organism evidence="2 3">
    <name type="scientific">Luteolibacter soli</name>
    <dbReference type="NCBI Taxonomy" id="3135280"/>
    <lineage>
        <taxon>Bacteria</taxon>
        <taxon>Pseudomonadati</taxon>
        <taxon>Verrucomicrobiota</taxon>
        <taxon>Verrucomicrobiia</taxon>
        <taxon>Verrucomicrobiales</taxon>
        <taxon>Verrucomicrobiaceae</taxon>
        <taxon>Luteolibacter</taxon>
    </lineage>
</organism>
<dbReference type="Proteomes" id="UP001371305">
    <property type="component" value="Unassembled WGS sequence"/>
</dbReference>
<feature type="transmembrane region" description="Helical" evidence="1">
    <location>
        <begin position="35"/>
        <end position="57"/>
    </location>
</feature>
<evidence type="ECO:0000313" key="2">
    <source>
        <dbReference type="EMBL" id="MEK7949300.1"/>
    </source>
</evidence>
<keyword evidence="1" id="KW-1133">Transmembrane helix</keyword>
<protein>
    <submittedName>
        <fullName evidence="2">Uncharacterized protein</fullName>
    </submittedName>
</protein>
<keyword evidence="1" id="KW-0812">Transmembrane</keyword>
<reference evidence="2 3" key="1">
    <citation type="submission" date="2024-04" db="EMBL/GenBank/DDBJ databases">
        <title>Luteolibacter sp. isolated from soil.</title>
        <authorList>
            <person name="An J."/>
        </authorList>
    </citation>
    <scope>NUCLEOTIDE SEQUENCE [LARGE SCALE GENOMIC DNA]</scope>
    <source>
        <strain evidence="2 3">Y139</strain>
    </source>
</reference>
<gene>
    <name evidence="2" type="ORF">WKV53_02260</name>
</gene>
<sequence>MKRMQYRFCTPANLFQLYLSTAVDSGKVGSSAMPLVIKLLVVAFLIFWTFVGGWLIAKYGALFGPHHDHRAETPGARSFGLAHIGAVWVGAFALGVWFLFL</sequence>
<name>A0ABU9ANM0_9BACT</name>
<proteinExistence type="predicted"/>
<comment type="caution">
    <text evidence="2">The sequence shown here is derived from an EMBL/GenBank/DDBJ whole genome shotgun (WGS) entry which is preliminary data.</text>
</comment>